<sequence>MMQPPAPQQPVAPGPQQPVATQPISAQPVAPQPQWGPPPTPPVAPQQTSASPLPSWDAANPNSGPGYWPADPTSAPPQSGPPAWAVDPFDEQRPPAAPRFPATAKPKRGRAGIIAALIVLPLAFGAGGFFLGKSQGDGGSPAAAGTAAKPAASTSLPPYEASQLAINRAKLGNDLSGIAGPWVAEVGGCASNTEPGGPKLPVDEKTHVFCRYGGVSVHFASYRTAAQRDAARAWRQQLSLQNGSLVQGMELPSHKTGGVTGTTGTYVEYALKGADNRAYCGIWWDREGEISAVYLEALCKEDLGGSWAPLRDLWSRHS</sequence>
<dbReference type="AlphaFoldDB" id="A0A561WKZ6"/>
<gene>
    <name evidence="3" type="ORF">FHX34_1021094</name>
</gene>
<feature type="compositionally biased region" description="Low complexity" evidence="1">
    <location>
        <begin position="17"/>
        <end position="29"/>
    </location>
</feature>
<dbReference type="Proteomes" id="UP000320239">
    <property type="component" value="Unassembled WGS sequence"/>
</dbReference>
<dbReference type="EMBL" id="VIWY01000002">
    <property type="protein sequence ID" value="TWG24534.1"/>
    <property type="molecule type" value="Genomic_DNA"/>
</dbReference>
<protein>
    <submittedName>
        <fullName evidence="3">Uncharacterized protein</fullName>
    </submittedName>
</protein>
<evidence type="ECO:0000313" key="4">
    <source>
        <dbReference type="Proteomes" id="UP000320239"/>
    </source>
</evidence>
<feature type="compositionally biased region" description="Pro residues" evidence="1">
    <location>
        <begin position="1"/>
        <end position="16"/>
    </location>
</feature>
<feature type="compositionally biased region" description="Pro residues" evidence="1">
    <location>
        <begin position="30"/>
        <end position="44"/>
    </location>
</feature>
<keyword evidence="2" id="KW-0472">Membrane</keyword>
<name>A0A561WKZ6_ACTTI</name>
<reference evidence="3 4" key="1">
    <citation type="submission" date="2019-06" db="EMBL/GenBank/DDBJ databases">
        <title>Sequencing the genomes of 1000 actinobacteria strains.</title>
        <authorList>
            <person name="Klenk H.-P."/>
        </authorList>
    </citation>
    <scope>NUCLEOTIDE SEQUENCE [LARGE SCALE GENOMIC DNA]</scope>
    <source>
        <strain evidence="3 4">DSM 43866</strain>
    </source>
</reference>
<evidence type="ECO:0000256" key="2">
    <source>
        <dbReference type="SAM" id="Phobius"/>
    </source>
</evidence>
<accession>A0A561WKZ6</accession>
<keyword evidence="2" id="KW-0812">Transmembrane</keyword>
<feature type="region of interest" description="Disordered" evidence="1">
    <location>
        <begin position="1"/>
        <end position="106"/>
    </location>
</feature>
<evidence type="ECO:0000313" key="3">
    <source>
        <dbReference type="EMBL" id="TWG24534.1"/>
    </source>
</evidence>
<feature type="transmembrane region" description="Helical" evidence="2">
    <location>
        <begin position="111"/>
        <end position="131"/>
    </location>
</feature>
<keyword evidence="4" id="KW-1185">Reference proteome</keyword>
<keyword evidence="2" id="KW-1133">Transmembrane helix</keyword>
<comment type="caution">
    <text evidence="3">The sequence shown here is derived from an EMBL/GenBank/DDBJ whole genome shotgun (WGS) entry which is preliminary data.</text>
</comment>
<organism evidence="3 4">
    <name type="scientific">Actinoplanes teichomyceticus</name>
    <dbReference type="NCBI Taxonomy" id="1867"/>
    <lineage>
        <taxon>Bacteria</taxon>
        <taxon>Bacillati</taxon>
        <taxon>Actinomycetota</taxon>
        <taxon>Actinomycetes</taxon>
        <taxon>Micromonosporales</taxon>
        <taxon>Micromonosporaceae</taxon>
        <taxon>Actinoplanes</taxon>
    </lineage>
</organism>
<proteinExistence type="predicted"/>
<evidence type="ECO:0000256" key="1">
    <source>
        <dbReference type="SAM" id="MobiDB-lite"/>
    </source>
</evidence>